<evidence type="ECO:0008006" key="3">
    <source>
        <dbReference type="Google" id="ProtNLM"/>
    </source>
</evidence>
<accession>A0AAW3JUJ5</accession>
<evidence type="ECO:0000313" key="1">
    <source>
        <dbReference type="EMBL" id="KQC86573.1"/>
    </source>
</evidence>
<keyword evidence="2" id="KW-1185">Reference proteome</keyword>
<dbReference type="Proteomes" id="UP000050833">
    <property type="component" value="Unassembled WGS sequence"/>
</dbReference>
<dbReference type="InterPro" id="IPR019657">
    <property type="entry name" value="ComFB"/>
</dbReference>
<evidence type="ECO:0000313" key="2">
    <source>
        <dbReference type="Proteomes" id="UP000050833"/>
    </source>
</evidence>
<dbReference type="RefSeq" id="WP_022015290.1">
    <property type="nucleotide sequence ID" value="NZ_DBGBRS010000085.1"/>
</dbReference>
<dbReference type="AlphaFoldDB" id="A0AAW3JUJ5"/>
<organism evidence="1 2">
    <name type="scientific">Butyribacter intestini</name>
    <dbReference type="NCBI Taxonomy" id="1703332"/>
    <lineage>
        <taxon>Bacteria</taxon>
        <taxon>Bacillati</taxon>
        <taxon>Bacillota</taxon>
        <taxon>Clostridia</taxon>
        <taxon>Lachnospirales</taxon>
        <taxon>Lachnospiraceae</taxon>
        <taxon>Butyribacter</taxon>
    </lineage>
</organism>
<dbReference type="Pfam" id="PF10719">
    <property type="entry name" value="ComFB"/>
    <property type="match status" value="1"/>
</dbReference>
<gene>
    <name evidence="1" type="ORF">APZ18_05210</name>
</gene>
<dbReference type="EMBL" id="LLKB01000001">
    <property type="protein sequence ID" value="KQC86573.1"/>
    <property type="molecule type" value="Genomic_DNA"/>
</dbReference>
<reference evidence="1 2" key="1">
    <citation type="submission" date="2015-10" db="EMBL/GenBank/DDBJ databases">
        <title>Butyribacter intestini gen. nov., sp. nov., a butyric acid-producing bacterium of the family Lachnospiraceae isolated from the human faeces.</title>
        <authorList>
            <person name="Zou Y."/>
            <person name="Xue W."/>
            <person name="Luo G."/>
            <person name="Lv M."/>
        </authorList>
    </citation>
    <scope>NUCLEOTIDE SEQUENCE [LARGE SCALE GENOMIC DNA]</scope>
    <source>
        <strain evidence="1 2">TF01-11</strain>
    </source>
</reference>
<protein>
    <recommendedName>
        <fullName evidence="3">Competence protein ComFB</fullName>
    </recommendedName>
</protein>
<comment type="caution">
    <text evidence="1">The sequence shown here is derived from an EMBL/GenBank/DDBJ whole genome shotgun (WGS) entry which is preliminary data.</text>
</comment>
<name>A0AAW3JUJ5_9FIRM</name>
<sequence length="96" mass="11056">MEGLVNMMEETVLKKIDKLWETTDGCKCQKCKLDIAAYALNRLPPRYVHSLQGKLIHRFNASTTQSDAEITSCVYQAVKKVEKNPNHPREESIYTR</sequence>
<proteinExistence type="predicted"/>